<evidence type="ECO:0000313" key="5">
    <source>
        <dbReference type="Proteomes" id="UP000614490"/>
    </source>
</evidence>
<dbReference type="Pfam" id="PF07853">
    <property type="entry name" value="DUF1648"/>
    <property type="match status" value="1"/>
</dbReference>
<dbReference type="Proteomes" id="UP000614490">
    <property type="component" value="Unassembled WGS sequence"/>
</dbReference>
<dbReference type="AlphaFoldDB" id="A0A931HVG2"/>
<name>A0A931HVG2_9BACI</name>
<dbReference type="PANTHER" id="PTHR37810:SF9">
    <property type="entry name" value="MEMBRANE PROTEIN"/>
    <property type="match status" value="1"/>
</dbReference>
<feature type="transmembrane region" description="Helical" evidence="1">
    <location>
        <begin position="6"/>
        <end position="23"/>
    </location>
</feature>
<accession>A0A931HVG2</accession>
<comment type="caution">
    <text evidence="4">The sequence shown here is derived from an EMBL/GenBank/DDBJ whole genome shotgun (WGS) entry which is preliminary data.</text>
</comment>
<keyword evidence="1" id="KW-0812">Transmembrane</keyword>
<gene>
    <name evidence="4" type="ORF">H0267_09310</name>
</gene>
<dbReference type="PIRSF" id="PIRSF032908">
    <property type="entry name" value="UCP032908"/>
    <property type="match status" value="1"/>
</dbReference>
<evidence type="ECO:0000256" key="1">
    <source>
        <dbReference type="SAM" id="Phobius"/>
    </source>
</evidence>
<sequence>MVLMFLVILCPVFLSAIMMPSWTRKTESFEISVPEQIYDRSDVKKMRLTYTRWMSVLSLGITALFIALILISRESEELFSILFSGIVLLFLLLWFWVYLIFHRKMKQMKREERWEEQSTARVIVDTNFRKGKLTYSNLWYIIPFTISFLTIICSLYVYEKFPEQLPMQYNFEGEVTRYVEKSYRTVLLMPIMQLYMTFLFLFINIMILKAKQQVSDNHPETSVYKNMVFRRRWSAFLLVTGIGLTLLFGFIQISFLVEISSQVLVTVPLIFSAAVTFGAIALSVNTGQGGSRVKTGMGTEGEVMNRKDDTYWKLGQFYFNKNDPTLVIEKRFGIGWTFNFARPAAWLILIGILLAAVGIPWLLGGF</sequence>
<keyword evidence="5" id="KW-1185">Reference proteome</keyword>
<reference evidence="4 5" key="1">
    <citation type="journal article" date="2005" name="Int. J. Syst. Evol. Microbiol.">
        <title>Halobacillus yeomjeoni sp. nov., isolated from a marine solar saltern in Korea.</title>
        <authorList>
            <person name="Yoon J.H."/>
            <person name="Kang S.J."/>
            <person name="Lee C.H."/>
            <person name="Oh H.W."/>
            <person name="Oh T.K."/>
        </authorList>
    </citation>
    <scope>NUCLEOTIDE SEQUENCE [LARGE SCALE GENOMIC DNA]</scope>
    <source>
        <strain evidence="4 5">KCTC 3957</strain>
    </source>
</reference>
<feature type="domain" description="DUF1648" evidence="2">
    <location>
        <begin position="146"/>
        <end position="194"/>
    </location>
</feature>
<dbReference type="InterPro" id="IPR043831">
    <property type="entry name" value="DUF5808"/>
</dbReference>
<dbReference type="PANTHER" id="PTHR37810">
    <property type="entry name" value="IMMUNITY PROTEIN SDPI"/>
    <property type="match status" value="1"/>
</dbReference>
<dbReference type="InterPro" id="IPR012867">
    <property type="entry name" value="DUF1648"/>
</dbReference>
<dbReference type="InterPro" id="IPR014574">
    <property type="entry name" value="UCP032908"/>
</dbReference>
<feature type="transmembrane region" description="Helical" evidence="1">
    <location>
        <begin position="53"/>
        <end position="72"/>
    </location>
</feature>
<protein>
    <submittedName>
        <fullName evidence="4">DUF1648 domain-containing protein</fullName>
    </submittedName>
</protein>
<evidence type="ECO:0000259" key="2">
    <source>
        <dbReference type="Pfam" id="PF07853"/>
    </source>
</evidence>
<feature type="transmembrane region" description="Helical" evidence="1">
    <location>
        <begin position="187"/>
        <end position="208"/>
    </location>
</feature>
<feature type="domain" description="DUF5808" evidence="3">
    <location>
        <begin position="321"/>
        <end position="346"/>
    </location>
</feature>
<keyword evidence="1" id="KW-1133">Transmembrane helix</keyword>
<keyword evidence="1" id="KW-0472">Membrane</keyword>
<feature type="transmembrane region" description="Helical" evidence="1">
    <location>
        <begin position="235"/>
        <end position="257"/>
    </location>
</feature>
<feature type="transmembrane region" description="Helical" evidence="1">
    <location>
        <begin position="344"/>
        <end position="363"/>
    </location>
</feature>
<dbReference type="Pfam" id="PF19124">
    <property type="entry name" value="DUF5808"/>
    <property type="match status" value="1"/>
</dbReference>
<evidence type="ECO:0000259" key="3">
    <source>
        <dbReference type="Pfam" id="PF19124"/>
    </source>
</evidence>
<feature type="transmembrane region" description="Helical" evidence="1">
    <location>
        <begin position="263"/>
        <end position="284"/>
    </location>
</feature>
<dbReference type="EMBL" id="JADZSC010000002">
    <property type="protein sequence ID" value="MBH0230407.1"/>
    <property type="molecule type" value="Genomic_DNA"/>
</dbReference>
<dbReference type="GO" id="GO:0009636">
    <property type="term" value="P:response to toxic substance"/>
    <property type="evidence" value="ECO:0007669"/>
    <property type="project" value="TreeGrafter"/>
</dbReference>
<organism evidence="4 5">
    <name type="scientific">Halobacillus yeomjeoni</name>
    <dbReference type="NCBI Taxonomy" id="311194"/>
    <lineage>
        <taxon>Bacteria</taxon>
        <taxon>Bacillati</taxon>
        <taxon>Bacillota</taxon>
        <taxon>Bacilli</taxon>
        <taxon>Bacillales</taxon>
        <taxon>Bacillaceae</taxon>
        <taxon>Halobacillus</taxon>
    </lineage>
</organism>
<feature type="transmembrane region" description="Helical" evidence="1">
    <location>
        <begin position="78"/>
        <end position="101"/>
    </location>
</feature>
<evidence type="ECO:0000313" key="4">
    <source>
        <dbReference type="EMBL" id="MBH0230407.1"/>
    </source>
</evidence>
<proteinExistence type="predicted"/>
<feature type="transmembrane region" description="Helical" evidence="1">
    <location>
        <begin position="138"/>
        <end position="158"/>
    </location>
</feature>